<name>A0AAE7K5Q8_9CAUD</name>
<dbReference type="KEGG" id="vg:63910988"/>
<sequence>MVSRYVPVSKRPNYVPKGGAKSIRFTADYWAALRKQREDQRLNLLRRQVQAHLRFLSEDGKPPLYVFFGSSREHAHWAREFMLALLEVGVVFEPRHDVMAARPERMRGHNRRMVAIWSSDPTPVGERARQAEIDAMYYIEERNQIMGYEVSRETAGV</sequence>
<evidence type="ECO:0000313" key="1">
    <source>
        <dbReference type="EMBL" id="QKY79100.1"/>
    </source>
</evidence>
<evidence type="ECO:0000313" key="2">
    <source>
        <dbReference type="Proteomes" id="UP000822628"/>
    </source>
</evidence>
<organism evidence="1 2">
    <name type="scientific">Arthrobacter phage MamaPearl</name>
    <dbReference type="NCBI Taxonomy" id="2743906"/>
    <lineage>
        <taxon>Viruses</taxon>
        <taxon>Duplodnaviria</taxon>
        <taxon>Heunggongvirae</taxon>
        <taxon>Uroviricota</taxon>
        <taxon>Caudoviricetes</taxon>
        <taxon>Korravirus</taxon>
        <taxon>Korravirus mamapearl</taxon>
    </lineage>
</organism>
<reference evidence="1 2" key="1">
    <citation type="submission" date="2020-05" db="EMBL/GenBank/DDBJ databases">
        <authorList>
            <person name="Harb P.C."/>
            <person name="Volas E.M."/>
            <person name="Stuckman S.A."/>
            <person name="Reese A.E."/>
            <person name="Mick M."/>
            <person name="Otto A."/>
            <person name="Mijatovic I."/>
            <person name="Miller A.J."/>
            <person name="Shuff O.J."/>
            <person name="OLoughlin J.P."/>
            <person name="Pfleuger H."/>
            <person name="Daniels C.J."/>
            <person name="Breitenberger C.A."/>
            <person name="Ball S.L."/>
            <person name="Garlena R.A."/>
            <person name="Russell D.A."/>
            <person name="Pope W.H."/>
            <person name="Jacobs-Sera D."/>
            <person name="Hatfull G.F."/>
        </authorList>
    </citation>
    <scope>NUCLEOTIDE SEQUENCE [LARGE SCALE GENOMIC DNA]</scope>
</reference>
<dbReference type="GeneID" id="63910988"/>
<proteinExistence type="predicted"/>
<accession>A0AAE7K5Q8</accession>
<dbReference type="Proteomes" id="UP000822628">
    <property type="component" value="Segment"/>
</dbReference>
<dbReference type="EMBL" id="MT498045">
    <property type="protein sequence ID" value="QKY79100.1"/>
    <property type="molecule type" value="Genomic_DNA"/>
</dbReference>
<keyword evidence="2" id="KW-1185">Reference proteome</keyword>
<dbReference type="RefSeq" id="YP_010050261.1">
    <property type="nucleotide sequence ID" value="NC_054425.1"/>
</dbReference>
<protein>
    <submittedName>
        <fullName evidence="1">Uncharacterized protein</fullName>
    </submittedName>
</protein>
<gene>
    <name evidence="1" type="primary">30</name>
    <name evidence="1" type="ORF">SEA_MAMAPEARL_30</name>
</gene>